<accession>A0A8E0RX20</accession>
<protein>
    <recommendedName>
        <fullName evidence="4">Trematode Eggshell Synthesis</fullName>
    </recommendedName>
</protein>
<evidence type="ECO:0008006" key="4">
    <source>
        <dbReference type="Google" id="ProtNLM"/>
    </source>
</evidence>
<feature type="chain" id="PRO_5034375484" description="Trematode Eggshell Synthesis" evidence="1">
    <location>
        <begin position="18"/>
        <end position="391"/>
    </location>
</feature>
<keyword evidence="1" id="KW-0732">Signal</keyword>
<feature type="signal peptide" evidence="1">
    <location>
        <begin position="1"/>
        <end position="17"/>
    </location>
</feature>
<dbReference type="EMBL" id="LUCM01007154">
    <property type="protein sequence ID" value="KAA0190351.1"/>
    <property type="molecule type" value="Genomic_DNA"/>
</dbReference>
<comment type="caution">
    <text evidence="2">The sequence shown here is derived from an EMBL/GenBank/DDBJ whole genome shotgun (WGS) entry which is preliminary data.</text>
</comment>
<organism evidence="2 3">
    <name type="scientific">Fasciolopsis buskii</name>
    <dbReference type="NCBI Taxonomy" id="27845"/>
    <lineage>
        <taxon>Eukaryota</taxon>
        <taxon>Metazoa</taxon>
        <taxon>Spiralia</taxon>
        <taxon>Lophotrochozoa</taxon>
        <taxon>Platyhelminthes</taxon>
        <taxon>Trematoda</taxon>
        <taxon>Digenea</taxon>
        <taxon>Plagiorchiida</taxon>
        <taxon>Echinostomata</taxon>
        <taxon>Echinostomatoidea</taxon>
        <taxon>Fasciolidae</taxon>
        <taxon>Fasciolopsis</taxon>
    </lineage>
</organism>
<evidence type="ECO:0000256" key="1">
    <source>
        <dbReference type="SAM" id="SignalP"/>
    </source>
</evidence>
<sequence>MIWAVFLWLCCLASVHGHEYYAIPYNPYDTYSYGNDLGYGYSSSYGDDLQIIDDYSDYVQYLDKPTYIYHDNYITYEPYDAYGSAISYTYGPYSGYSSYGPDYGYGAYDDLYGAYDNVYVDYDTDVEYISDYGGDLYGYADYVPVYGDYSQYGGYVVTKYEPQKDYGYLDVYDNFHDDYGYNYGKPHYENWYNDKPIHYGHVKYDNYEHDGYRGMRKFYGKDDVYGKRGSRGHLEAKGKYRLMGDMGHDAGYKMHGGLKAEGRLAGIGGSHKSTKFEKITDFHQGGDLDSYGAPKQKYGAYKSYGKMKEYSHDFENQKYGVYGDVKVKGHGGLHGGSKSKGRFNAYNDYDVYDKLKELGQYDRHRRSKGFGQSYSYGRGYDDRKYNHYDDY</sequence>
<keyword evidence="3" id="KW-1185">Reference proteome</keyword>
<evidence type="ECO:0000313" key="2">
    <source>
        <dbReference type="EMBL" id="KAA0190351.1"/>
    </source>
</evidence>
<proteinExistence type="predicted"/>
<evidence type="ECO:0000313" key="3">
    <source>
        <dbReference type="Proteomes" id="UP000728185"/>
    </source>
</evidence>
<reference evidence="2" key="1">
    <citation type="submission" date="2019-05" db="EMBL/GenBank/DDBJ databases">
        <title>Annotation for the trematode Fasciolopsis buski.</title>
        <authorList>
            <person name="Choi Y.-J."/>
        </authorList>
    </citation>
    <scope>NUCLEOTIDE SEQUENCE</scope>
    <source>
        <strain evidence="2">HT</strain>
        <tissue evidence="2">Whole worm</tissue>
    </source>
</reference>
<gene>
    <name evidence="2" type="ORF">FBUS_11442</name>
</gene>
<dbReference type="AlphaFoldDB" id="A0A8E0RX20"/>
<name>A0A8E0RX20_9TREM</name>
<dbReference type="Proteomes" id="UP000728185">
    <property type="component" value="Unassembled WGS sequence"/>
</dbReference>
<dbReference type="OrthoDB" id="10426298at2759"/>